<dbReference type="AlphaFoldDB" id="A0A844YH26"/>
<name>A0A844YH26_9SPHN</name>
<gene>
    <name evidence="2" type="ORF">GRI48_07425</name>
</gene>
<sequence length="182" mass="19221">MTRTDLALATLVAVAAAASIGAAPAQAGEVYGGAYVHAVDTPFTFDTGEGGVDAQLGYRFDPVTDKLGGPQPYIFGSVNSDGGTNFAGVGLSWKAELGPVYLRPGVGLVVHDAPGFRVDPETNLRTDLGSRLLFEPEIAIGTQVSERFSIEASWVHISNARLFNSRQNPGIDAIGIRLNYRL</sequence>
<dbReference type="OrthoDB" id="8112769at2"/>
<dbReference type="Gene3D" id="2.40.160.20">
    <property type="match status" value="1"/>
</dbReference>
<comment type="caution">
    <text evidence="2">The sequence shown here is derived from an EMBL/GenBank/DDBJ whole genome shotgun (WGS) entry which is preliminary data.</text>
</comment>
<evidence type="ECO:0000256" key="1">
    <source>
        <dbReference type="SAM" id="SignalP"/>
    </source>
</evidence>
<dbReference type="RefSeq" id="WP_160673445.1">
    <property type="nucleotide sequence ID" value="NZ_WTYN01000001.1"/>
</dbReference>
<keyword evidence="3" id="KW-1185">Reference proteome</keyword>
<dbReference type="Pfam" id="PF09411">
    <property type="entry name" value="PagL"/>
    <property type="match status" value="1"/>
</dbReference>
<keyword evidence="2" id="KW-0378">Hydrolase</keyword>
<reference evidence="2 3" key="1">
    <citation type="submission" date="2019-12" db="EMBL/GenBank/DDBJ databases">
        <title>Genomic-based taxomic classification of the family Erythrobacteraceae.</title>
        <authorList>
            <person name="Xu L."/>
        </authorList>
    </citation>
    <scope>NUCLEOTIDE SEQUENCE [LARGE SCALE GENOMIC DNA]</scope>
    <source>
        <strain evidence="2 3">MCCC 1A09965</strain>
    </source>
</reference>
<dbReference type="EMBL" id="WTYN01000001">
    <property type="protein sequence ID" value="MXO62835.1"/>
    <property type="molecule type" value="Genomic_DNA"/>
</dbReference>
<proteinExistence type="predicted"/>
<evidence type="ECO:0000313" key="3">
    <source>
        <dbReference type="Proteomes" id="UP000445582"/>
    </source>
</evidence>
<accession>A0A844YH26</accession>
<dbReference type="GO" id="GO:0016787">
    <property type="term" value="F:hydrolase activity"/>
    <property type="evidence" value="ECO:0007669"/>
    <property type="project" value="UniProtKB-KW"/>
</dbReference>
<dbReference type="Proteomes" id="UP000445582">
    <property type="component" value="Unassembled WGS sequence"/>
</dbReference>
<feature type="signal peptide" evidence="1">
    <location>
        <begin position="1"/>
        <end position="27"/>
    </location>
</feature>
<protein>
    <submittedName>
        <fullName evidence="2">Acyloxyacyl hydrolase</fullName>
    </submittedName>
</protein>
<feature type="chain" id="PRO_5032285072" evidence="1">
    <location>
        <begin position="28"/>
        <end position="182"/>
    </location>
</feature>
<keyword evidence="1" id="KW-0732">Signal</keyword>
<evidence type="ECO:0000313" key="2">
    <source>
        <dbReference type="EMBL" id="MXO62835.1"/>
    </source>
</evidence>
<dbReference type="InterPro" id="IPR018550">
    <property type="entry name" value="Lipid-A_deacylase-rel"/>
</dbReference>
<organism evidence="2 3">
    <name type="scientific">Qipengyuania oceanensis</name>
    <dbReference type="NCBI Taxonomy" id="1463597"/>
    <lineage>
        <taxon>Bacteria</taxon>
        <taxon>Pseudomonadati</taxon>
        <taxon>Pseudomonadota</taxon>
        <taxon>Alphaproteobacteria</taxon>
        <taxon>Sphingomonadales</taxon>
        <taxon>Erythrobacteraceae</taxon>
        <taxon>Qipengyuania</taxon>
    </lineage>
</organism>